<proteinExistence type="predicted"/>
<accession>A0ACC1N2I4</accession>
<dbReference type="EMBL" id="JANJQO010000970">
    <property type="protein sequence ID" value="KAJ2973462.1"/>
    <property type="molecule type" value="Genomic_DNA"/>
</dbReference>
<keyword evidence="2" id="KW-1185">Reference proteome</keyword>
<evidence type="ECO:0000313" key="2">
    <source>
        <dbReference type="Proteomes" id="UP001143910"/>
    </source>
</evidence>
<sequence>MSITAILMDGTPANFEGDPSQLLTLLTRFSYTESEEAQPTQNISNAKATTATMPTRSSIPTVDALRSTVAKISAAIDLFEAGEEAPQDELLSQIATLGESLVAVAEDPRRRLFNFIHQHLQEAYTLRCQPALLSAAKAAADMHLFYNFPSGDASFDEIAARVPSVDRNLLIRVMRALIAARVIQENEESLYSLSPLGECFANPVYQGILFMTFNCHLPSWSKLPEFLSRNNWQNPSDASNAPFQLGHDTSKSIFDWIAEQPGGLSHFHQALASTAEFGLYNVALNAPWSEVIGQVKPDDVAVVDIGGADGHVLTSIKRRFPAVQGKYVLQDLPEVVATAKDLGEGITAMSYDIFTEQPVKGARVYYYRMVFHDWPWEDCRRILQNVKPAMTRGYSKLIINDIVIPKSGPTLGQVAVDLSMMAIGAEEKSEEQFKALLASENFKITKVWRGITSADAMIEAELAS</sequence>
<protein>
    <submittedName>
        <fullName evidence="1">Uncharacterized protein</fullName>
    </submittedName>
</protein>
<organism evidence="1 2">
    <name type="scientific">Zarea fungicola</name>
    <dbReference type="NCBI Taxonomy" id="93591"/>
    <lineage>
        <taxon>Eukaryota</taxon>
        <taxon>Fungi</taxon>
        <taxon>Dikarya</taxon>
        <taxon>Ascomycota</taxon>
        <taxon>Pezizomycotina</taxon>
        <taxon>Sordariomycetes</taxon>
        <taxon>Hypocreomycetidae</taxon>
        <taxon>Hypocreales</taxon>
        <taxon>Cordycipitaceae</taxon>
        <taxon>Zarea</taxon>
    </lineage>
</organism>
<name>A0ACC1N2I4_9HYPO</name>
<evidence type="ECO:0000313" key="1">
    <source>
        <dbReference type="EMBL" id="KAJ2973462.1"/>
    </source>
</evidence>
<comment type="caution">
    <text evidence="1">The sequence shown here is derived from an EMBL/GenBank/DDBJ whole genome shotgun (WGS) entry which is preliminary data.</text>
</comment>
<reference evidence="1" key="1">
    <citation type="submission" date="2022-08" db="EMBL/GenBank/DDBJ databases">
        <title>Genome Sequence of Lecanicillium fungicola.</title>
        <authorList>
            <person name="Buettner E."/>
        </authorList>
    </citation>
    <scope>NUCLEOTIDE SEQUENCE</scope>
    <source>
        <strain evidence="1">Babe33</strain>
    </source>
</reference>
<dbReference type="Proteomes" id="UP001143910">
    <property type="component" value="Unassembled WGS sequence"/>
</dbReference>
<gene>
    <name evidence="1" type="ORF">NQ176_g6596</name>
</gene>